<name>A0A0D0HKU5_9BACL</name>
<sequence>MKRKFVLNITVLSLLLSFVYSFLLLMIEHSLFSNELSSPSNIVVFTAMFLILYVFHLFISWLYYMIANKMAGSMKRKIIVFYLFGLVLLLIVYVFFQVKIVWLLFLSFIILSFPSYKRG</sequence>
<reference evidence="2 3" key="1">
    <citation type="submission" date="2015-01" db="EMBL/GenBank/DDBJ databases">
        <title>Genome sequence of Anoxybacillus ayderensis strain AB04.</title>
        <authorList>
            <person name="Belduz A.O."/>
            <person name="Canakci S."/>
            <person name="Chan K.-G."/>
            <person name="Kahar U.M."/>
            <person name="Yaakob A.S."/>
            <person name="Chan C.S."/>
            <person name="Goh K.M."/>
        </authorList>
    </citation>
    <scope>NUCLEOTIDE SEQUENCE [LARGE SCALE GENOMIC DNA]</scope>
    <source>
        <strain evidence="2 3">AB04</strain>
    </source>
</reference>
<feature type="transmembrane region" description="Helical" evidence="1">
    <location>
        <begin position="42"/>
        <end position="66"/>
    </location>
</feature>
<dbReference type="EMBL" id="JXTG01000010">
    <property type="protein sequence ID" value="KIP20814.1"/>
    <property type="molecule type" value="Genomic_DNA"/>
</dbReference>
<dbReference type="AlphaFoldDB" id="A0A0D0HKU5"/>
<keyword evidence="1" id="KW-0472">Membrane</keyword>
<keyword evidence="3" id="KW-1185">Reference proteome</keyword>
<feature type="transmembrane region" description="Helical" evidence="1">
    <location>
        <begin position="78"/>
        <end position="94"/>
    </location>
</feature>
<feature type="transmembrane region" description="Helical" evidence="1">
    <location>
        <begin position="100"/>
        <end position="116"/>
    </location>
</feature>
<evidence type="ECO:0000313" key="3">
    <source>
        <dbReference type="Proteomes" id="UP000032047"/>
    </source>
</evidence>
<gene>
    <name evidence="2" type="ORF">JV16_01914</name>
</gene>
<proteinExistence type="predicted"/>
<protein>
    <recommendedName>
        <fullName evidence="4">Chloroquine resistance marker protein</fullName>
    </recommendedName>
</protein>
<dbReference type="Proteomes" id="UP000032047">
    <property type="component" value="Unassembled WGS sequence"/>
</dbReference>
<accession>A0A0D0HKU5</accession>
<feature type="transmembrane region" description="Helical" evidence="1">
    <location>
        <begin position="5"/>
        <end position="27"/>
    </location>
</feature>
<keyword evidence="1" id="KW-0812">Transmembrane</keyword>
<evidence type="ECO:0000313" key="2">
    <source>
        <dbReference type="EMBL" id="KIP20814.1"/>
    </source>
</evidence>
<keyword evidence="1" id="KW-1133">Transmembrane helix</keyword>
<evidence type="ECO:0000256" key="1">
    <source>
        <dbReference type="SAM" id="Phobius"/>
    </source>
</evidence>
<comment type="caution">
    <text evidence="2">The sequence shown here is derived from an EMBL/GenBank/DDBJ whole genome shotgun (WGS) entry which is preliminary data.</text>
</comment>
<organism evidence="2 3">
    <name type="scientific">Anoxybacillus ayderensis</name>
    <dbReference type="NCBI Taxonomy" id="265546"/>
    <lineage>
        <taxon>Bacteria</taxon>
        <taxon>Bacillati</taxon>
        <taxon>Bacillota</taxon>
        <taxon>Bacilli</taxon>
        <taxon>Bacillales</taxon>
        <taxon>Anoxybacillaceae</taxon>
        <taxon>Anoxybacillus</taxon>
    </lineage>
</organism>
<evidence type="ECO:0008006" key="4">
    <source>
        <dbReference type="Google" id="ProtNLM"/>
    </source>
</evidence>